<gene>
    <name evidence="11" type="ORF">E2N92_01290</name>
</gene>
<dbReference type="Gene3D" id="3.30.70.100">
    <property type="match status" value="1"/>
</dbReference>
<dbReference type="SUPFAM" id="SSF82861">
    <property type="entry name" value="Mechanosensitive channel protein MscS (YggB), transmembrane region"/>
    <property type="match status" value="1"/>
</dbReference>
<dbReference type="InterPro" id="IPR049278">
    <property type="entry name" value="MS_channel_C"/>
</dbReference>
<dbReference type="KEGG" id="mfk:E2N92_01290"/>
<reference evidence="11" key="2">
    <citation type="submission" date="2019-03" db="EMBL/GenBank/DDBJ databases">
        <authorList>
            <person name="Chen S.-C."/>
            <person name="Wu S.-Y."/>
            <person name="Lai M.-C."/>
        </authorList>
    </citation>
    <scope>NUCLEOTIDE SEQUENCE</scope>
    <source>
        <strain evidence="11">ML15</strain>
    </source>
</reference>
<dbReference type="EMBL" id="CP037968">
    <property type="protein sequence ID" value="QYZ78161.1"/>
    <property type="molecule type" value="Genomic_DNA"/>
</dbReference>
<feature type="domain" description="Mechanosensitive ion channel transmembrane helices 2/3" evidence="10">
    <location>
        <begin position="129"/>
        <end position="169"/>
    </location>
</feature>
<keyword evidence="6 7" id="KW-0472">Membrane</keyword>
<proteinExistence type="inferred from homology"/>
<evidence type="ECO:0000256" key="5">
    <source>
        <dbReference type="ARBA" id="ARBA00022989"/>
    </source>
</evidence>
<dbReference type="InterPro" id="IPR011066">
    <property type="entry name" value="MscS_channel_C_sf"/>
</dbReference>
<evidence type="ECO:0000259" key="10">
    <source>
        <dbReference type="Pfam" id="PF21088"/>
    </source>
</evidence>
<evidence type="ECO:0000256" key="1">
    <source>
        <dbReference type="ARBA" id="ARBA00004651"/>
    </source>
</evidence>
<dbReference type="Pfam" id="PF21082">
    <property type="entry name" value="MS_channel_3rd"/>
    <property type="match status" value="1"/>
</dbReference>
<keyword evidence="4 7" id="KW-0812">Transmembrane</keyword>
<evidence type="ECO:0000259" key="9">
    <source>
        <dbReference type="Pfam" id="PF21082"/>
    </source>
</evidence>
<dbReference type="InterPro" id="IPR023408">
    <property type="entry name" value="MscS_beta-dom_sf"/>
</dbReference>
<reference evidence="11" key="1">
    <citation type="journal article" date="2005" name="Int. J. Syst. Evol. Microbiol.">
        <title>Methanofollis formosanus sp. nov., isolated from a fish pond.</title>
        <authorList>
            <person name="Wu S.Y."/>
            <person name="Chen S.C."/>
            <person name="Lai M.C."/>
        </authorList>
    </citation>
    <scope>NUCLEOTIDE SEQUENCE</scope>
    <source>
        <strain evidence="11">ML15</strain>
    </source>
</reference>
<dbReference type="Gene3D" id="2.30.30.60">
    <property type="match status" value="1"/>
</dbReference>
<dbReference type="Proteomes" id="UP000826709">
    <property type="component" value="Chromosome"/>
</dbReference>
<feature type="domain" description="Mechanosensitive ion channel MscS C-terminal" evidence="9">
    <location>
        <begin position="244"/>
        <end position="331"/>
    </location>
</feature>
<evidence type="ECO:0000256" key="3">
    <source>
        <dbReference type="ARBA" id="ARBA00022475"/>
    </source>
</evidence>
<feature type="transmembrane region" description="Helical" evidence="7">
    <location>
        <begin position="128"/>
        <end position="146"/>
    </location>
</feature>
<organism evidence="11 12">
    <name type="scientific">Methanofollis formosanus</name>
    <dbReference type="NCBI Taxonomy" id="299308"/>
    <lineage>
        <taxon>Archaea</taxon>
        <taxon>Methanobacteriati</taxon>
        <taxon>Methanobacteriota</taxon>
        <taxon>Stenosarchaea group</taxon>
        <taxon>Methanomicrobia</taxon>
        <taxon>Methanomicrobiales</taxon>
        <taxon>Methanomicrobiaceae</taxon>
        <taxon>Methanofollis</taxon>
    </lineage>
</organism>
<name>A0A8G1A0G5_9EURY</name>
<dbReference type="GO" id="GO:0008381">
    <property type="term" value="F:mechanosensitive monoatomic ion channel activity"/>
    <property type="evidence" value="ECO:0007669"/>
    <property type="project" value="InterPro"/>
</dbReference>
<dbReference type="Pfam" id="PF21088">
    <property type="entry name" value="MS_channel_1st"/>
    <property type="match status" value="1"/>
</dbReference>
<evidence type="ECO:0000256" key="7">
    <source>
        <dbReference type="SAM" id="Phobius"/>
    </source>
</evidence>
<feature type="domain" description="Mechanosensitive ion channel MscS" evidence="8">
    <location>
        <begin position="170"/>
        <end position="235"/>
    </location>
</feature>
<feature type="transmembrane region" description="Helical" evidence="7">
    <location>
        <begin position="85"/>
        <end position="107"/>
    </location>
</feature>
<dbReference type="RefSeq" id="WP_220681898.1">
    <property type="nucleotide sequence ID" value="NZ_CP037968.1"/>
</dbReference>
<keyword evidence="3" id="KW-1003">Cell membrane</keyword>
<evidence type="ECO:0000259" key="8">
    <source>
        <dbReference type="Pfam" id="PF00924"/>
    </source>
</evidence>
<dbReference type="SUPFAM" id="SSF50182">
    <property type="entry name" value="Sm-like ribonucleoproteins"/>
    <property type="match status" value="1"/>
</dbReference>
<evidence type="ECO:0000313" key="12">
    <source>
        <dbReference type="Proteomes" id="UP000826709"/>
    </source>
</evidence>
<sequence>MGNALYAILLLFTGLIGSVILYWTYHLLLKRAERTESKIDDILVAAMGKPLVITVLVVSIYFSVLFSDLIPAQYAYILDSRYLNAFYIVIGAWVASSFSYNFIHLYGRWMSARTESEIDDRIIEVLEVVVKYVIWFIAFLLILSTLEIDITPLLAGAGIAGVAVALAAQDILSNFFGGALIVMDKPFQVRDRIKIDGYLGDVVSIGPRSTRIQTLDYQLVTIPNSMVANSVITNYALPETRLKIKIPVSVAYGTDVKRVKAILLEIADEAVDRSAAVLRYPPPSVYFLEFADSSLNFVLIVWAKAFNMSWEVQDFINTRIDERFREEGIEIPFPQMDVHFRKD</sequence>
<feature type="transmembrane region" description="Helical" evidence="7">
    <location>
        <begin position="41"/>
        <end position="65"/>
    </location>
</feature>
<feature type="transmembrane region" description="Helical" evidence="7">
    <location>
        <begin position="6"/>
        <end position="29"/>
    </location>
</feature>
<dbReference type="SUPFAM" id="SSF82689">
    <property type="entry name" value="Mechanosensitive channel protein MscS (YggB), C-terminal domain"/>
    <property type="match status" value="1"/>
</dbReference>
<evidence type="ECO:0000256" key="2">
    <source>
        <dbReference type="ARBA" id="ARBA00008017"/>
    </source>
</evidence>
<dbReference type="AlphaFoldDB" id="A0A8G1A0G5"/>
<dbReference type="InterPro" id="IPR045275">
    <property type="entry name" value="MscS_archaea/bacteria_type"/>
</dbReference>
<dbReference type="PANTHER" id="PTHR30221:SF1">
    <property type="entry name" value="SMALL-CONDUCTANCE MECHANOSENSITIVE CHANNEL"/>
    <property type="match status" value="1"/>
</dbReference>
<dbReference type="InterPro" id="IPR011014">
    <property type="entry name" value="MscS_channel_TM-2"/>
</dbReference>
<dbReference type="InterPro" id="IPR049142">
    <property type="entry name" value="MS_channel_1st"/>
</dbReference>
<keyword evidence="12" id="KW-1185">Reference proteome</keyword>
<dbReference type="OrthoDB" id="31543at2157"/>
<comment type="subcellular location">
    <subcellularLocation>
        <location evidence="1">Cell membrane</location>
        <topology evidence="1">Multi-pass membrane protein</topology>
    </subcellularLocation>
</comment>
<dbReference type="PANTHER" id="PTHR30221">
    <property type="entry name" value="SMALL-CONDUCTANCE MECHANOSENSITIVE CHANNEL"/>
    <property type="match status" value="1"/>
</dbReference>
<dbReference type="GO" id="GO:0005886">
    <property type="term" value="C:plasma membrane"/>
    <property type="evidence" value="ECO:0007669"/>
    <property type="project" value="UniProtKB-SubCell"/>
</dbReference>
<protein>
    <submittedName>
        <fullName evidence="11">Mechanosensitive ion channel family protein</fullName>
    </submittedName>
</protein>
<evidence type="ECO:0000313" key="11">
    <source>
        <dbReference type="EMBL" id="QYZ78161.1"/>
    </source>
</evidence>
<dbReference type="InterPro" id="IPR006685">
    <property type="entry name" value="MscS_channel_2nd"/>
</dbReference>
<evidence type="ECO:0000256" key="6">
    <source>
        <dbReference type="ARBA" id="ARBA00023136"/>
    </source>
</evidence>
<dbReference type="Pfam" id="PF00924">
    <property type="entry name" value="MS_channel_2nd"/>
    <property type="match status" value="1"/>
</dbReference>
<dbReference type="InterPro" id="IPR010920">
    <property type="entry name" value="LSM_dom_sf"/>
</dbReference>
<keyword evidence="5 7" id="KW-1133">Transmembrane helix</keyword>
<comment type="similarity">
    <text evidence="2">Belongs to the MscS (TC 1.A.23) family.</text>
</comment>
<feature type="transmembrane region" description="Helical" evidence="7">
    <location>
        <begin position="158"/>
        <end position="182"/>
    </location>
</feature>
<dbReference type="Gene3D" id="1.10.287.1260">
    <property type="match status" value="1"/>
</dbReference>
<accession>A0A8G1A0G5</accession>
<evidence type="ECO:0000256" key="4">
    <source>
        <dbReference type="ARBA" id="ARBA00022692"/>
    </source>
</evidence>